<gene>
    <name evidence="1" type="ORF">ACN42_g8143</name>
</gene>
<keyword evidence="2" id="KW-1185">Reference proteome</keyword>
<proteinExistence type="predicted"/>
<protein>
    <submittedName>
        <fullName evidence="1">Uncharacterized protein</fullName>
    </submittedName>
</protein>
<reference evidence="1 2" key="1">
    <citation type="submission" date="2015-10" db="EMBL/GenBank/DDBJ databases">
        <title>Genome sequencing of Penicillium freii.</title>
        <authorList>
            <person name="Nguyen H.D."/>
            <person name="Visagie C.M."/>
            <person name="Seifert K.A."/>
        </authorList>
    </citation>
    <scope>NUCLEOTIDE SEQUENCE [LARGE SCALE GENOMIC DNA]</scope>
    <source>
        <strain evidence="1 2">DAOM 242723</strain>
    </source>
</reference>
<sequence length="91" mass="10018">MPSEPSGSDISGFVDLPTSQQTQHRRIFHIPFDLVDLHACLPHPKCLSIINGSTQNRKAFEASARTCHNVAYASASWGVVIRSENPISLEM</sequence>
<dbReference type="Proteomes" id="UP000055045">
    <property type="component" value="Unassembled WGS sequence"/>
</dbReference>
<dbReference type="EMBL" id="LLXE01000248">
    <property type="protein sequence ID" value="KUM59001.1"/>
    <property type="molecule type" value="Genomic_DNA"/>
</dbReference>
<dbReference type="AlphaFoldDB" id="A0A124GQS0"/>
<accession>A0A124GQS0</accession>
<evidence type="ECO:0000313" key="1">
    <source>
        <dbReference type="EMBL" id="KUM59001.1"/>
    </source>
</evidence>
<organism evidence="1 2">
    <name type="scientific">Penicillium freii</name>
    <dbReference type="NCBI Taxonomy" id="48697"/>
    <lineage>
        <taxon>Eukaryota</taxon>
        <taxon>Fungi</taxon>
        <taxon>Dikarya</taxon>
        <taxon>Ascomycota</taxon>
        <taxon>Pezizomycotina</taxon>
        <taxon>Eurotiomycetes</taxon>
        <taxon>Eurotiomycetidae</taxon>
        <taxon>Eurotiales</taxon>
        <taxon>Aspergillaceae</taxon>
        <taxon>Penicillium</taxon>
    </lineage>
</organism>
<evidence type="ECO:0000313" key="2">
    <source>
        <dbReference type="Proteomes" id="UP000055045"/>
    </source>
</evidence>
<name>A0A124GQS0_PENFR</name>
<comment type="caution">
    <text evidence="1">The sequence shown here is derived from an EMBL/GenBank/DDBJ whole genome shotgun (WGS) entry which is preliminary data.</text>
</comment>